<name>A0ACC2HG90_DALPE</name>
<comment type="caution">
    <text evidence="1">The sequence shown here is derived from an EMBL/GenBank/DDBJ whole genome shotgun (WGS) entry which is preliminary data.</text>
</comment>
<reference evidence="1" key="1">
    <citation type="submission" date="2021-05" db="EMBL/GenBank/DDBJ databases">
        <authorList>
            <person name="Pan Q."/>
            <person name="Jouanno E."/>
            <person name="Zahm M."/>
            <person name="Klopp C."/>
            <person name="Cabau C."/>
            <person name="Louis A."/>
            <person name="Berthelot C."/>
            <person name="Parey E."/>
            <person name="Roest Crollius H."/>
            <person name="Montfort J."/>
            <person name="Robinson-Rechavi M."/>
            <person name="Bouchez O."/>
            <person name="Lampietro C."/>
            <person name="Lopez Roques C."/>
            <person name="Donnadieu C."/>
            <person name="Postlethwait J."/>
            <person name="Bobe J."/>
            <person name="Dillon D."/>
            <person name="Chandos A."/>
            <person name="von Hippel F."/>
            <person name="Guiguen Y."/>
        </authorList>
    </citation>
    <scope>NUCLEOTIDE SEQUENCE</scope>
    <source>
        <strain evidence="1">YG-Jan2019</strain>
    </source>
</reference>
<dbReference type="EMBL" id="CM055729">
    <property type="protein sequence ID" value="KAJ8014857.1"/>
    <property type="molecule type" value="Genomic_DNA"/>
</dbReference>
<accession>A0ACC2HG90</accession>
<dbReference type="Proteomes" id="UP001157502">
    <property type="component" value="Chromosome 2"/>
</dbReference>
<keyword evidence="2" id="KW-1185">Reference proteome</keyword>
<evidence type="ECO:0000313" key="1">
    <source>
        <dbReference type="EMBL" id="KAJ8014857.1"/>
    </source>
</evidence>
<gene>
    <name evidence="1" type="ORF">DPEC_G00020130</name>
</gene>
<evidence type="ECO:0000313" key="2">
    <source>
        <dbReference type="Proteomes" id="UP001157502"/>
    </source>
</evidence>
<sequence length="132" mass="14890">MLLSLNGTIREQYQQAPTDTDSSTQPVRLTTLTGDWKYCRCFSRTAADKRDTAAYPLLRHIQTTRSTRCRSTVSRGLDLPHDPAGLRRRDNEATARSPCVEESQRRQRVGNQIGRTRHDVVETEPGSVCSTV</sequence>
<organism evidence="1 2">
    <name type="scientific">Dallia pectoralis</name>
    <name type="common">Alaska blackfish</name>
    <dbReference type="NCBI Taxonomy" id="75939"/>
    <lineage>
        <taxon>Eukaryota</taxon>
        <taxon>Metazoa</taxon>
        <taxon>Chordata</taxon>
        <taxon>Craniata</taxon>
        <taxon>Vertebrata</taxon>
        <taxon>Euteleostomi</taxon>
        <taxon>Actinopterygii</taxon>
        <taxon>Neopterygii</taxon>
        <taxon>Teleostei</taxon>
        <taxon>Protacanthopterygii</taxon>
        <taxon>Esociformes</taxon>
        <taxon>Umbridae</taxon>
        <taxon>Dallia</taxon>
    </lineage>
</organism>
<protein>
    <submittedName>
        <fullName evidence="1">Uncharacterized protein</fullName>
    </submittedName>
</protein>
<proteinExistence type="predicted"/>